<reference evidence="4 5" key="1">
    <citation type="journal article" date="2019" name="Nat. Med.">
        <title>A library of human gut bacterial isolates paired with longitudinal multiomics data enables mechanistic microbiome research.</title>
        <authorList>
            <person name="Poyet M."/>
            <person name="Groussin M."/>
            <person name="Gibbons S.M."/>
            <person name="Avila-Pacheco J."/>
            <person name="Jiang X."/>
            <person name="Kearney S.M."/>
            <person name="Perrotta A.R."/>
            <person name="Berdy B."/>
            <person name="Zhao S."/>
            <person name="Lieberman T.D."/>
            <person name="Swanson P.K."/>
            <person name="Smith M."/>
            <person name="Roesemann S."/>
            <person name="Alexander J.E."/>
            <person name="Rich S.A."/>
            <person name="Livny J."/>
            <person name="Vlamakis H."/>
            <person name="Clish C."/>
            <person name="Bullock K."/>
            <person name="Deik A."/>
            <person name="Scott J."/>
            <person name="Pierce K.A."/>
            <person name="Xavier R.J."/>
            <person name="Alm E.J."/>
        </authorList>
    </citation>
    <scope>NUCLEOTIDE SEQUENCE [LARGE SCALE GENOMIC DNA]</scope>
    <source>
        <strain evidence="4 5">BIOML-A2</strain>
    </source>
</reference>
<protein>
    <submittedName>
        <fullName evidence="4">FAD-binding protein</fullName>
    </submittedName>
</protein>
<organism evidence="4 5">
    <name type="scientific">Alistipes shahii</name>
    <dbReference type="NCBI Taxonomy" id="328814"/>
    <lineage>
        <taxon>Bacteria</taxon>
        <taxon>Pseudomonadati</taxon>
        <taxon>Bacteroidota</taxon>
        <taxon>Bacteroidia</taxon>
        <taxon>Bacteroidales</taxon>
        <taxon>Rikenellaceae</taxon>
        <taxon>Alistipes</taxon>
    </lineage>
</organism>
<evidence type="ECO:0000259" key="3">
    <source>
        <dbReference type="Pfam" id="PF00890"/>
    </source>
</evidence>
<proteinExistence type="predicted"/>
<comment type="caution">
    <text evidence="4">The sequence shown here is derived from an EMBL/GenBank/DDBJ whole genome shotgun (WGS) entry which is preliminary data.</text>
</comment>
<gene>
    <name evidence="4" type="ORF">F2Y13_16520</name>
</gene>
<dbReference type="EMBL" id="VVXK01000093">
    <property type="protein sequence ID" value="KAA2362042.1"/>
    <property type="molecule type" value="Genomic_DNA"/>
</dbReference>
<dbReference type="Proteomes" id="UP000323567">
    <property type="component" value="Unassembled WGS sequence"/>
</dbReference>
<keyword evidence="2" id="KW-0560">Oxidoreductase</keyword>
<dbReference type="Gene3D" id="3.50.50.60">
    <property type="entry name" value="FAD/NAD(P)-binding domain"/>
    <property type="match status" value="1"/>
</dbReference>
<evidence type="ECO:0000313" key="5">
    <source>
        <dbReference type="Proteomes" id="UP000323567"/>
    </source>
</evidence>
<dbReference type="InterPro" id="IPR003953">
    <property type="entry name" value="FAD-dep_OxRdtase_2_FAD-bd"/>
</dbReference>
<evidence type="ECO:0000313" key="4">
    <source>
        <dbReference type="EMBL" id="KAA2362042.1"/>
    </source>
</evidence>
<feature type="domain" description="FAD-dependent oxidoreductase 2 FAD-binding" evidence="3">
    <location>
        <begin position="74"/>
        <end position="124"/>
    </location>
</feature>
<dbReference type="GO" id="GO:0016491">
    <property type="term" value="F:oxidoreductase activity"/>
    <property type="evidence" value="ECO:0007669"/>
    <property type="project" value="UniProtKB-KW"/>
</dbReference>
<evidence type="ECO:0000256" key="2">
    <source>
        <dbReference type="ARBA" id="ARBA00023002"/>
    </source>
</evidence>
<feature type="non-terminal residue" evidence="4">
    <location>
        <position position="128"/>
    </location>
</feature>
<dbReference type="InterPro" id="IPR036188">
    <property type="entry name" value="FAD/NAD-bd_sf"/>
</dbReference>
<dbReference type="Pfam" id="PF00890">
    <property type="entry name" value="FAD_binding_2"/>
    <property type="match status" value="1"/>
</dbReference>
<dbReference type="AlphaFoldDB" id="A0A5B3FMP7"/>
<sequence length="128" mass="13443">MICLYFCFTGKNAKQVSQGVDTSLLASDNLFVLTKENKMTSIPRSTLLLGSTALVRSAPTFSAEPDNKFDESADVVVVGLGGAGAAAAITAADHKASVIILEKQPLATLRSNTRMSGGWVHCPDKDGN</sequence>
<evidence type="ECO:0000256" key="1">
    <source>
        <dbReference type="ARBA" id="ARBA00022630"/>
    </source>
</evidence>
<name>A0A5B3FMP7_9BACT</name>
<dbReference type="SUPFAM" id="SSF51905">
    <property type="entry name" value="FAD/NAD(P)-binding domain"/>
    <property type="match status" value="1"/>
</dbReference>
<accession>A0A5B3FMP7</accession>
<keyword evidence="1" id="KW-0285">Flavoprotein</keyword>